<name>A0A9Q1QBL1_9CARY</name>
<dbReference type="AlphaFoldDB" id="A0A9Q1QBL1"/>
<reference evidence="5" key="1">
    <citation type="submission" date="2022-04" db="EMBL/GenBank/DDBJ databases">
        <title>Carnegiea gigantea Genome sequencing and assembly v2.</title>
        <authorList>
            <person name="Copetti D."/>
            <person name="Sanderson M.J."/>
            <person name="Burquez A."/>
            <person name="Wojciechowski M.F."/>
        </authorList>
    </citation>
    <scope>NUCLEOTIDE SEQUENCE</scope>
    <source>
        <strain evidence="5">SGP5-SGP5p</strain>
        <tissue evidence="5">Aerial part</tissue>
    </source>
</reference>
<accession>A0A9Q1QBL1</accession>
<keyword evidence="3 4" id="KW-0687">Ribonucleoprotein</keyword>
<gene>
    <name evidence="5" type="ORF">Cgig2_021099</name>
</gene>
<dbReference type="InterPro" id="IPR047863">
    <property type="entry name" value="Ribosomal_uS8_CS"/>
</dbReference>
<comment type="caution">
    <text evidence="5">The sequence shown here is derived from an EMBL/GenBank/DDBJ whole genome shotgun (WGS) entry which is preliminary data.</text>
</comment>
<organism evidence="5 6">
    <name type="scientific">Carnegiea gigantea</name>
    <dbReference type="NCBI Taxonomy" id="171969"/>
    <lineage>
        <taxon>Eukaryota</taxon>
        <taxon>Viridiplantae</taxon>
        <taxon>Streptophyta</taxon>
        <taxon>Embryophyta</taxon>
        <taxon>Tracheophyta</taxon>
        <taxon>Spermatophyta</taxon>
        <taxon>Magnoliopsida</taxon>
        <taxon>eudicotyledons</taxon>
        <taxon>Gunneridae</taxon>
        <taxon>Pentapetalae</taxon>
        <taxon>Caryophyllales</taxon>
        <taxon>Cactineae</taxon>
        <taxon>Cactaceae</taxon>
        <taxon>Cactoideae</taxon>
        <taxon>Echinocereeae</taxon>
        <taxon>Carnegiea</taxon>
    </lineage>
</organism>
<evidence type="ECO:0000256" key="3">
    <source>
        <dbReference type="ARBA" id="ARBA00023274"/>
    </source>
</evidence>
<dbReference type="GO" id="GO:0003735">
    <property type="term" value="F:structural constituent of ribosome"/>
    <property type="evidence" value="ECO:0007669"/>
    <property type="project" value="InterPro"/>
</dbReference>
<dbReference type="InterPro" id="IPR035987">
    <property type="entry name" value="Ribosomal_uS8_sf"/>
</dbReference>
<keyword evidence="2 4" id="KW-0689">Ribosomal protein</keyword>
<dbReference type="SUPFAM" id="SSF56047">
    <property type="entry name" value="Ribosomal protein S8"/>
    <property type="match status" value="1"/>
</dbReference>
<proteinExistence type="inferred from homology"/>
<dbReference type="Gene3D" id="3.30.1490.10">
    <property type="match status" value="1"/>
</dbReference>
<evidence type="ECO:0008006" key="7">
    <source>
        <dbReference type="Google" id="ProtNLM"/>
    </source>
</evidence>
<dbReference type="PROSITE" id="PS00053">
    <property type="entry name" value="RIBOSOMAL_S8"/>
    <property type="match status" value="1"/>
</dbReference>
<evidence type="ECO:0000256" key="1">
    <source>
        <dbReference type="ARBA" id="ARBA00006471"/>
    </source>
</evidence>
<dbReference type="Pfam" id="PF00410">
    <property type="entry name" value="Ribosomal_S8"/>
    <property type="match status" value="1"/>
</dbReference>
<evidence type="ECO:0000256" key="2">
    <source>
        <dbReference type="ARBA" id="ARBA00022980"/>
    </source>
</evidence>
<dbReference type="GO" id="GO:1990904">
    <property type="term" value="C:ribonucleoprotein complex"/>
    <property type="evidence" value="ECO:0007669"/>
    <property type="project" value="UniProtKB-KW"/>
</dbReference>
<evidence type="ECO:0000313" key="5">
    <source>
        <dbReference type="EMBL" id="KAJ8435466.1"/>
    </source>
</evidence>
<dbReference type="GO" id="GO:0006412">
    <property type="term" value="P:translation"/>
    <property type="evidence" value="ECO:0007669"/>
    <property type="project" value="InterPro"/>
</dbReference>
<keyword evidence="6" id="KW-1185">Reference proteome</keyword>
<dbReference type="GO" id="GO:0005840">
    <property type="term" value="C:ribosome"/>
    <property type="evidence" value="ECO:0007669"/>
    <property type="project" value="UniProtKB-KW"/>
</dbReference>
<evidence type="ECO:0000256" key="4">
    <source>
        <dbReference type="RuleBase" id="RU003660"/>
    </source>
</evidence>
<evidence type="ECO:0000313" key="6">
    <source>
        <dbReference type="Proteomes" id="UP001153076"/>
    </source>
</evidence>
<dbReference type="InterPro" id="IPR000630">
    <property type="entry name" value="Ribosomal_uS8"/>
</dbReference>
<dbReference type="EMBL" id="JAKOGI010000411">
    <property type="protein sequence ID" value="KAJ8435466.1"/>
    <property type="molecule type" value="Genomic_DNA"/>
</dbReference>
<dbReference type="Proteomes" id="UP001153076">
    <property type="component" value="Unassembled WGS sequence"/>
</dbReference>
<dbReference type="PANTHER" id="PTHR11758">
    <property type="entry name" value="40S RIBOSOMAL PROTEIN S15A"/>
    <property type="match status" value="1"/>
</dbReference>
<protein>
    <recommendedName>
        <fullName evidence="7">Ribosomal protein S8</fullName>
    </recommendedName>
</protein>
<comment type="similarity">
    <text evidence="1 4">Belongs to the universal ribosomal protein uS8 family.</text>
</comment>
<sequence length="199" mass="22373">MVRISVLDKALSIACAMLRSGEAQIFIRPSSKLIINVTNAFVSMLISCYIGDFEYVDDHRARKIVAELNGRLNKYGFGYIVLTTSTGIMDHKEARRKNIGGKVLGSKNLTEVLPKSIFKSPQRSKTRFDVLDLVPIVPNSLRQVSGGCQSFRPTFLFSPFSSFIYVALCNLKGLIFGNQFRCCRCKYLTLSFSFFLIDN</sequence>